<evidence type="ECO:0008006" key="5">
    <source>
        <dbReference type="Google" id="ProtNLM"/>
    </source>
</evidence>
<proteinExistence type="predicted"/>
<evidence type="ECO:0000256" key="2">
    <source>
        <dbReference type="SAM" id="MobiDB-lite"/>
    </source>
</evidence>
<evidence type="ECO:0000313" key="4">
    <source>
        <dbReference type="Proteomes" id="UP000751190"/>
    </source>
</evidence>
<feature type="compositionally biased region" description="Gly residues" evidence="2">
    <location>
        <begin position="120"/>
        <end position="135"/>
    </location>
</feature>
<sequence>MRSLGSAVPLCALALAALCLGLLVSRLGVATITLDGPQLLALGDASAPSTMAPSSWGDVGLHDLRTMVETRAISFEAFKAEIVRRMAQATSLPALAALNVQLSAVLREMEQRRAAAQLAGAGGGDGPPRHGGGAAAAGVATGSVAAAVARTSGGSRAGGVSARSDEGDDETEPRPAVALGDGLAVVPAPGSAAAAAEAAAGSNAPPISDALISAIQRAREHPQTEPVNVTRLIPTLIFVGNPKCGSTFLWDCVRSGIFDPSNVCGQDSSAWKTCNRRHLITAFGPRKEFNFYDKHFYVGHGWDWYVGPEVPISAWERTGRPWTLNAPRVKDSANRDGFFTDTCRRPRPIDKAVKAVCRKPSEAWRCIFSEACVPLGRAPHVDVRRTLLDHALPRRADLSPFAMSADPSINYFIKAGPNAMRWMYEGAVDPAALRFVLLMRDPLERSYSNWLMFRQWNWEDEANFTRAAEVELDNLRECDPATFADPTARLPAMSQAELDAYHARCTLGGRKHLLNHVRASMYVIGCLQWFRWFSPSQFLVLDNDEVRTLSAEALLGRIAAHSGLHLEVSKVGNFRAECQGLQHSGDPRKHYHKHTYEQRARRMLRAFFRPYNAMLYERLPQLTVRWPDE</sequence>
<keyword evidence="1" id="KW-0808">Transferase</keyword>
<feature type="compositionally biased region" description="Low complexity" evidence="2">
    <location>
        <begin position="150"/>
        <end position="162"/>
    </location>
</feature>
<protein>
    <recommendedName>
        <fullName evidence="5">Sulfotransferase domain-containing protein</fullName>
    </recommendedName>
</protein>
<comment type="caution">
    <text evidence="3">The sequence shown here is derived from an EMBL/GenBank/DDBJ whole genome shotgun (WGS) entry which is preliminary data.</text>
</comment>
<dbReference type="Gene3D" id="3.40.50.300">
    <property type="entry name" value="P-loop containing nucleotide triphosphate hydrolases"/>
    <property type="match status" value="1"/>
</dbReference>
<feature type="region of interest" description="Disordered" evidence="2">
    <location>
        <begin position="150"/>
        <end position="175"/>
    </location>
</feature>
<accession>A0A8J5XAN6</accession>
<name>A0A8J5XAN6_DIALT</name>
<gene>
    <name evidence="3" type="ORF">KFE25_013975</name>
</gene>
<dbReference type="Proteomes" id="UP000751190">
    <property type="component" value="Unassembled WGS sequence"/>
</dbReference>
<reference evidence="3" key="1">
    <citation type="submission" date="2021-05" db="EMBL/GenBank/DDBJ databases">
        <title>The genome of the haptophyte Pavlova lutheri (Diacronema luteri, Pavlovales) - a model for lipid biosynthesis in eukaryotic algae.</title>
        <authorList>
            <person name="Hulatt C.J."/>
            <person name="Posewitz M.C."/>
        </authorList>
    </citation>
    <scope>NUCLEOTIDE SEQUENCE</scope>
    <source>
        <strain evidence="3">NIVA-4/92</strain>
    </source>
</reference>
<dbReference type="PANTHER" id="PTHR10605">
    <property type="entry name" value="HEPARAN SULFATE SULFOTRANSFERASE"/>
    <property type="match status" value="1"/>
</dbReference>
<feature type="region of interest" description="Disordered" evidence="2">
    <location>
        <begin position="117"/>
        <end position="137"/>
    </location>
</feature>
<organism evidence="3 4">
    <name type="scientific">Diacronema lutheri</name>
    <name type="common">Unicellular marine alga</name>
    <name type="synonym">Monochrysis lutheri</name>
    <dbReference type="NCBI Taxonomy" id="2081491"/>
    <lineage>
        <taxon>Eukaryota</taxon>
        <taxon>Haptista</taxon>
        <taxon>Haptophyta</taxon>
        <taxon>Pavlovophyceae</taxon>
        <taxon>Pavlovales</taxon>
        <taxon>Pavlovaceae</taxon>
        <taxon>Diacronema</taxon>
    </lineage>
</organism>
<dbReference type="InterPro" id="IPR027417">
    <property type="entry name" value="P-loop_NTPase"/>
</dbReference>
<dbReference type="EMBL" id="JAGTXO010000023">
    <property type="protein sequence ID" value="KAG8461956.1"/>
    <property type="molecule type" value="Genomic_DNA"/>
</dbReference>
<dbReference type="AlphaFoldDB" id="A0A8J5XAN6"/>
<dbReference type="InterPro" id="IPR037359">
    <property type="entry name" value="NST/OST"/>
</dbReference>
<dbReference type="OrthoDB" id="8068875at2759"/>
<evidence type="ECO:0000313" key="3">
    <source>
        <dbReference type="EMBL" id="KAG8461956.1"/>
    </source>
</evidence>
<dbReference type="GO" id="GO:0008146">
    <property type="term" value="F:sulfotransferase activity"/>
    <property type="evidence" value="ECO:0007669"/>
    <property type="project" value="InterPro"/>
</dbReference>
<keyword evidence="4" id="KW-1185">Reference proteome</keyword>
<dbReference type="SUPFAM" id="SSF52540">
    <property type="entry name" value="P-loop containing nucleoside triphosphate hydrolases"/>
    <property type="match status" value="1"/>
</dbReference>
<evidence type="ECO:0000256" key="1">
    <source>
        <dbReference type="ARBA" id="ARBA00022679"/>
    </source>
</evidence>
<dbReference type="PANTHER" id="PTHR10605:SF56">
    <property type="entry name" value="BIFUNCTIONAL HEPARAN SULFATE N-DEACETYLASE_N-SULFOTRANSFERASE"/>
    <property type="match status" value="1"/>
</dbReference>